<evidence type="ECO:0000313" key="2">
    <source>
        <dbReference type="Proteomes" id="UP001328107"/>
    </source>
</evidence>
<dbReference type="Proteomes" id="UP001328107">
    <property type="component" value="Unassembled WGS sequence"/>
</dbReference>
<accession>A0AAN4ZC04</accession>
<organism evidence="1 2">
    <name type="scientific">Pristionchus mayeri</name>
    <dbReference type="NCBI Taxonomy" id="1317129"/>
    <lineage>
        <taxon>Eukaryota</taxon>
        <taxon>Metazoa</taxon>
        <taxon>Ecdysozoa</taxon>
        <taxon>Nematoda</taxon>
        <taxon>Chromadorea</taxon>
        <taxon>Rhabditida</taxon>
        <taxon>Rhabditina</taxon>
        <taxon>Diplogasteromorpha</taxon>
        <taxon>Diplogasteroidea</taxon>
        <taxon>Neodiplogasteridae</taxon>
        <taxon>Pristionchus</taxon>
    </lineage>
</organism>
<dbReference type="AlphaFoldDB" id="A0AAN4ZC04"/>
<proteinExistence type="predicted"/>
<evidence type="ECO:0000313" key="1">
    <source>
        <dbReference type="EMBL" id="GMR34945.1"/>
    </source>
</evidence>
<reference evidence="2" key="1">
    <citation type="submission" date="2022-10" db="EMBL/GenBank/DDBJ databases">
        <title>Genome assembly of Pristionchus species.</title>
        <authorList>
            <person name="Yoshida K."/>
            <person name="Sommer R.J."/>
        </authorList>
    </citation>
    <scope>NUCLEOTIDE SEQUENCE [LARGE SCALE GENOMIC DNA]</scope>
    <source>
        <strain evidence="2">RS5460</strain>
    </source>
</reference>
<protein>
    <submittedName>
        <fullName evidence="1">Uncharacterized protein</fullName>
    </submittedName>
</protein>
<name>A0AAN4ZC04_9BILA</name>
<keyword evidence="2" id="KW-1185">Reference proteome</keyword>
<dbReference type="EMBL" id="BTRK01000002">
    <property type="protein sequence ID" value="GMR34945.1"/>
    <property type="molecule type" value="Genomic_DNA"/>
</dbReference>
<sequence>LTRIFELAQRGLPSLSSRSISALSPDDTLYSLIESSDEADALCRATLNLVDAQKGKSQRDLSQIPDWESLPWPPLERLFSILFVDGECIDFSLRISVFRTFPLISTF</sequence>
<comment type="caution">
    <text evidence="1">The sequence shown here is derived from an EMBL/GenBank/DDBJ whole genome shotgun (WGS) entry which is preliminary data.</text>
</comment>
<feature type="non-terminal residue" evidence="1">
    <location>
        <position position="1"/>
    </location>
</feature>
<gene>
    <name evidence="1" type="ORF">PMAYCL1PPCAC_05140</name>
</gene>